<dbReference type="EMBL" id="REGN01006234">
    <property type="protein sequence ID" value="RNA10337.1"/>
    <property type="molecule type" value="Genomic_DNA"/>
</dbReference>
<protein>
    <submittedName>
        <fullName evidence="1">Disulfide-isomerase A6-like</fullName>
    </submittedName>
</protein>
<keyword evidence="2" id="KW-1185">Reference proteome</keyword>
<dbReference type="OrthoDB" id="10049726at2759"/>
<dbReference type="GO" id="GO:0016853">
    <property type="term" value="F:isomerase activity"/>
    <property type="evidence" value="ECO:0007669"/>
    <property type="project" value="UniProtKB-KW"/>
</dbReference>
<organism evidence="1 2">
    <name type="scientific">Brachionus plicatilis</name>
    <name type="common">Marine rotifer</name>
    <name type="synonym">Brachionus muelleri</name>
    <dbReference type="NCBI Taxonomy" id="10195"/>
    <lineage>
        <taxon>Eukaryota</taxon>
        <taxon>Metazoa</taxon>
        <taxon>Spiralia</taxon>
        <taxon>Gnathifera</taxon>
        <taxon>Rotifera</taxon>
        <taxon>Eurotatoria</taxon>
        <taxon>Monogononta</taxon>
        <taxon>Pseudotrocha</taxon>
        <taxon>Ploima</taxon>
        <taxon>Brachionidae</taxon>
        <taxon>Brachionus</taxon>
    </lineage>
</organism>
<dbReference type="Proteomes" id="UP000276133">
    <property type="component" value="Unassembled WGS sequence"/>
</dbReference>
<dbReference type="AlphaFoldDB" id="A0A3M7QFW9"/>
<reference evidence="1 2" key="1">
    <citation type="journal article" date="2018" name="Sci. Rep.">
        <title>Genomic signatures of local adaptation to the degree of environmental predictability in rotifers.</title>
        <authorList>
            <person name="Franch-Gras L."/>
            <person name="Hahn C."/>
            <person name="Garcia-Roger E.M."/>
            <person name="Carmona M.J."/>
            <person name="Serra M."/>
            <person name="Gomez A."/>
        </authorList>
    </citation>
    <scope>NUCLEOTIDE SEQUENCE [LARGE SCALE GENOMIC DNA]</scope>
    <source>
        <strain evidence="1">HYR1</strain>
    </source>
</reference>
<proteinExistence type="predicted"/>
<gene>
    <name evidence="1" type="ORF">BpHYR1_051731</name>
</gene>
<evidence type="ECO:0000313" key="1">
    <source>
        <dbReference type="EMBL" id="RNA10337.1"/>
    </source>
</evidence>
<sequence length="93" mass="10311">MVQRKLFSGHKKRSLVKPFVITSSNGRIINVYGDNAATDNDAFIMDKVLQNDKDLGNLPKKGDLAIFDCGFKECIARLEAAYGLNCKIPTFNS</sequence>
<name>A0A3M7QFW9_BRAPC</name>
<accession>A0A3M7QFW9</accession>
<evidence type="ECO:0000313" key="2">
    <source>
        <dbReference type="Proteomes" id="UP000276133"/>
    </source>
</evidence>
<comment type="caution">
    <text evidence="1">The sequence shown here is derived from an EMBL/GenBank/DDBJ whole genome shotgun (WGS) entry which is preliminary data.</text>
</comment>
<keyword evidence="1" id="KW-0413">Isomerase</keyword>